<gene>
    <name evidence="6" type="ORF">MNBD_PLANCTO03-2132</name>
</gene>
<dbReference type="EMBL" id="UOGK01000107">
    <property type="protein sequence ID" value="VAX37632.1"/>
    <property type="molecule type" value="Genomic_DNA"/>
</dbReference>
<feature type="domain" description="Laminin IV type A" evidence="5">
    <location>
        <begin position="31"/>
        <end position="222"/>
    </location>
</feature>
<proteinExistence type="predicted"/>
<evidence type="ECO:0000256" key="4">
    <source>
        <dbReference type="ARBA" id="ARBA00023180"/>
    </source>
</evidence>
<evidence type="ECO:0000259" key="5">
    <source>
        <dbReference type="PROSITE" id="PS51115"/>
    </source>
</evidence>
<name>A0A3B1DA48_9ZZZZ</name>
<keyword evidence="4" id="KW-0325">Glycoprotein</keyword>
<sequence length="222" mass="22847">MTIKNGTVVLIAVAGLATAAGADVVSSTFDGGDDGWLVADGNSPANESGTSQPEYMVSGGNEGGFITTVINWSGPAFFVAPAAYLGDQSDMVGGSIVVDRRFVRPDSQADTLQVDYEVDLTITDSSNSMTLAVDLSPVPLDSWESFEVTLGVAGGWFILGTGVAASEAEIAAVLGDLGDVRVRGNIRDTFGRVAIDNFGLVPTPGTLAVLGFAGLAAARRRR</sequence>
<dbReference type="Pfam" id="PF00052">
    <property type="entry name" value="Laminin_B"/>
    <property type="match status" value="1"/>
</dbReference>
<evidence type="ECO:0000256" key="3">
    <source>
        <dbReference type="ARBA" id="ARBA00023157"/>
    </source>
</evidence>
<evidence type="ECO:0000256" key="2">
    <source>
        <dbReference type="ARBA" id="ARBA00022737"/>
    </source>
</evidence>
<keyword evidence="1" id="KW-0732">Signal</keyword>
<organism evidence="6">
    <name type="scientific">hydrothermal vent metagenome</name>
    <dbReference type="NCBI Taxonomy" id="652676"/>
    <lineage>
        <taxon>unclassified sequences</taxon>
        <taxon>metagenomes</taxon>
        <taxon>ecological metagenomes</taxon>
    </lineage>
</organism>
<evidence type="ECO:0000256" key="1">
    <source>
        <dbReference type="ARBA" id="ARBA00022729"/>
    </source>
</evidence>
<protein>
    <recommendedName>
        <fullName evidence="5">Laminin IV type A domain-containing protein</fullName>
    </recommendedName>
</protein>
<keyword evidence="2" id="KW-0677">Repeat</keyword>
<keyword evidence="3" id="KW-1015">Disulfide bond</keyword>
<dbReference type="InterPro" id="IPR000034">
    <property type="entry name" value="Laminin_IV"/>
</dbReference>
<reference evidence="6" key="1">
    <citation type="submission" date="2018-06" db="EMBL/GenBank/DDBJ databases">
        <authorList>
            <person name="Zhirakovskaya E."/>
        </authorList>
    </citation>
    <scope>NUCLEOTIDE SEQUENCE</scope>
</reference>
<dbReference type="PROSITE" id="PS51115">
    <property type="entry name" value="LAMININ_IVA"/>
    <property type="match status" value="1"/>
</dbReference>
<dbReference type="AlphaFoldDB" id="A0A3B1DA48"/>
<accession>A0A3B1DA48</accession>
<evidence type="ECO:0000313" key="6">
    <source>
        <dbReference type="EMBL" id="VAX37632.1"/>
    </source>
</evidence>